<evidence type="ECO:0000313" key="13">
    <source>
        <dbReference type="Proteomes" id="UP000075881"/>
    </source>
</evidence>
<dbReference type="VEuPathDB" id="VectorBase:ACHR006706"/>
<evidence type="ECO:0000256" key="3">
    <source>
        <dbReference type="ARBA" id="ARBA00022448"/>
    </source>
</evidence>
<dbReference type="Gene3D" id="1.10.275.20">
    <property type="entry name" value="Choline/Carnitine o-acyltransferase"/>
    <property type="match status" value="1"/>
</dbReference>
<feature type="active site" description="Proton acceptor" evidence="9">
    <location>
        <position position="511"/>
    </location>
</feature>
<feature type="domain" description="Choline/carnitine acyltransferase" evidence="11">
    <location>
        <begin position="27"/>
        <end position="86"/>
    </location>
</feature>
<dbReference type="GO" id="GO:0008458">
    <property type="term" value="F:carnitine O-octanoyltransferase activity"/>
    <property type="evidence" value="ECO:0007669"/>
    <property type="project" value="TreeGrafter"/>
</dbReference>
<dbReference type="PANTHER" id="PTHR22589">
    <property type="entry name" value="CARNITINE O-ACYLTRANSFERASE"/>
    <property type="match status" value="1"/>
</dbReference>
<dbReference type="Proteomes" id="UP000075881">
    <property type="component" value="Unassembled WGS sequence"/>
</dbReference>
<evidence type="ECO:0000256" key="6">
    <source>
        <dbReference type="ARBA" id="ARBA00023098"/>
    </source>
</evidence>
<dbReference type="InterPro" id="IPR000542">
    <property type="entry name" value="Carn_acyl_trans"/>
</dbReference>
<dbReference type="UniPathway" id="UPA00659"/>
<feature type="domain" description="Choline/carnitine acyltransferase" evidence="11">
    <location>
        <begin position="265"/>
        <end position="781"/>
    </location>
</feature>
<evidence type="ECO:0000256" key="5">
    <source>
        <dbReference type="ARBA" id="ARBA00022832"/>
    </source>
</evidence>
<dbReference type="STRING" id="43041.A0A182K7H1"/>
<dbReference type="PANTHER" id="PTHR22589:SF67">
    <property type="entry name" value="PEROXISOMAL CARNITINE O-OCTANOYLTRANSFERASE"/>
    <property type="match status" value="1"/>
</dbReference>
<evidence type="ECO:0000256" key="7">
    <source>
        <dbReference type="ARBA" id="ARBA00023315"/>
    </source>
</evidence>
<organism evidence="12 13">
    <name type="scientific">Anopheles christyi</name>
    <dbReference type="NCBI Taxonomy" id="43041"/>
    <lineage>
        <taxon>Eukaryota</taxon>
        <taxon>Metazoa</taxon>
        <taxon>Ecdysozoa</taxon>
        <taxon>Arthropoda</taxon>
        <taxon>Hexapoda</taxon>
        <taxon>Insecta</taxon>
        <taxon>Pterygota</taxon>
        <taxon>Neoptera</taxon>
        <taxon>Endopterygota</taxon>
        <taxon>Diptera</taxon>
        <taxon>Nematocera</taxon>
        <taxon>Culicoidea</taxon>
        <taxon>Culicidae</taxon>
        <taxon>Anophelinae</taxon>
        <taxon>Anopheles</taxon>
    </lineage>
</organism>
<reference evidence="12" key="2">
    <citation type="submission" date="2020-05" db="UniProtKB">
        <authorList>
            <consortium name="EnsemblMetazoa"/>
        </authorList>
    </citation>
    <scope>IDENTIFICATION</scope>
    <source>
        <strain evidence="12">ACHKN1017</strain>
    </source>
</reference>
<keyword evidence="13" id="KW-1185">Reference proteome</keyword>
<comment type="catalytic activity">
    <reaction evidence="8">
        <text>4,8-dimethylnonanoyl-CoA + (R)-carnitine = O-4,8-dimethylnonanoyl-(R)-carnitine + CoA</text>
        <dbReference type="Rhea" id="RHEA:44860"/>
        <dbReference type="ChEBI" id="CHEBI:16347"/>
        <dbReference type="ChEBI" id="CHEBI:57287"/>
        <dbReference type="ChEBI" id="CHEBI:77061"/>
        <dbReference type="ChEBI" id="CHEBI:84654"/>
    </reaction>
</comment>
<dbReference type="GO" id="GO:0006635">
    <property type="term" value="P:fatty acid beta-oxidation"/>
    <property type="evidence" value="ECO:0007669"/>
    <property type="project" value="UniProtKB-UniPathway"/>
</dbReference>
<keyword evidence="4" id="KW-0808">Transferase</keyword>
<evidence type="ECO:0000313" key="12">
    <source>
        <dbReference type="EnsemblMetazoa" id="ACHR006706-PA"/>
    </source>
</evidence>
<feature type="coiled-coil region" evidence="10">
    <location>
        <begin position="1012"/>
        <end position="1046"/>
    </location>
</feature>
<keyword evidence="3" id="KW-0813">Transport</keyword>
<dbReference type="InterPro" id="IPR039551">
    <property type="entry name" value="Cho/carn_acyl_trans"/>
</dbReference>
<dbReference type="Gene3D" id="3.30.559.70">
    <property type="entry name" value="Choline/Carnitine o-acyltransferase, domain 2"/>
    <property type="match status" value="1"/>
</dbReference>
<evidence type="ECO:0000256" key="9">
    <source>
        <dbReference type="PIRSR" id="PIRSR600542-1"/>
    </source>
</evidence>
<evidence type="ECO:0000256" key="8">
    <source>
        <dbReference type="ARBA" id="ARBA00048999"/>
    </source>
</evidence>
<dbReference type="InterPro" id="IPR042572">
    <property type="entry name" value="Carn_acyl_trans_N"/>
</dbReference>
<evidence type="ECO:0000256" key="1">
    <source>
        <dbReference type="ARBA" id="ARBA00005005"/>
    </source>
</evidence>
<dbReference type="Pfam" id="PF00755">
    <property type="entry name" value="Carn_acyltransf"/>
    <property type="match status" value="2"/>
</dbReference>
<dbReference type="AlphaFoldDB" id="A0A182K7H1"/>
<sequence>MNRESIYYLAEGSTESTFCYDEDRPRLPLPKLDHTLKRYLESLKPFGTAEELENTKKIIETFRKGVGAKLQTILEEKAAKEKNWVSMIMSLVAVGVSAMPRPHGDARDKLREYLALVPEDIRAELMTAIRNHEQPSDAFFEKVREQMLTQLEENKQFREFAEQKYAKFLDMLTPELREEVDALMQNWIRNGGVPHANEELREKMQQHFQQLKQSHFEQLLAKLSPALREQVQGVLSQAGQGRPQFNDEQRAAILLLIKISTDATVDKWWEDYAYCTLRMALIPYCVMVQPLLLDAVGLAAVPENFLKGPATCLHHNMVFWKLLRTERLRPIASADKKNVFSADLYRRLYNTARTPGIEMDKVESHFRTEREGPCPSHIIVLYGGRIFKIPGLDAKGDPLSPQDFLFTLQQIQVKVENEQVQHAGVPVLTNDDRTNWARNRQHLIELSARNKTMVREIEEAVALMILDTHCPQNFSDLAQLALTGDIHSKWTDKSCGTIAFKNGQMGCYGEHCCYDGSISMSISLYVMMSIAEEGVPDWDVPAENLILPEELVLDLDDTLREEIARMEKAADEMQNCVVVSMDQFQDYGKAFMKQHKIHPDAYVQTALLLTYYRLHGTFAPTYETAMMRQYYKGRTETCRSCSIESVRFIEAMESATTSDADKAKLFKVAANRQMELMNEARKGNGIDRHLFGLWCAAYDNGIPIPELYDDPLYSRSGGGGNFILSTSTLGYTINCGYVAPMCADGYGCFYTMLEDCIWAIFSAYRDSTVTSGHKFQQTFHQMKAPTVLLLLVASSCCIASPFPQGRSEVIPEETLDLVYDSFVTVFRTVQATYPPELLQEIATELLATGGRFQFSEGLTAQLDEKNGEVRANLKFALEEIAITAAGLDGADELVMSKVHDYLDYAVDVLVGSVPMDVVEALVVEVLEKQGSFDFTPELESMLGEALAAAKVELRKVIDYEFELFEDLIALDEETRALIYQGIDYMADETYQAIPWKLLEDIVYEVIENEGVIDLSDELNERIEETLESLRQKLREVARVVSDEDEDEWFFQLKDILDKATDLWE</sequence>
<keyword evidence="10" id="KW-0175">Coiled coil</keyword>
<dbReference type="SUPFAM" id="SSF52777">
    <property type="entry name" value="CoA-dependent acyltransferases"/>
    <property type="match status" value="3"/>
</dbReference>
<evidence type="ECO:0000259" key="11">
    <source>
        <dbReference type="Pfam" id="PF00755"/>
    </source>
</evidence>
<keyword evidence="5" id="KW-0276">Fatty acid metabolism</keyword>
<dbReference type="GO" id="GO:0005777">
    <property type="term" value="C:peroxisome"/>
    <property type="evidence" value="ECO:0007669"/>
    <property type="project" value="TreeGrafter"/>
</dbReference>
<evidence type="ECO:0000256" key="10">
    <source>
        <dbReference type="SAM" id="Coils"/>
    </source>
</evidence>
<keyword evidence="6" id="KW-0443">Lipid metabolism</keyword>
<reference evidence="13" key="1">
    <citation type="submission" date="2013-03" db="EMBL/GenBank/DDBJ databases">
        <title>The Genome Sequence of Anopheles christyi ACHKN1017.</title>
        <authorList>
            <consortium name="The Broad Institute Genomics Platform"/>
            <person name="Neafsey D.E."/>
            <person name="Besansky N."/>
            <person name="Walker B."/>
            <person name="Young S.K."/>
            <person name="Zeng Q."/>
            <person name="Gargeya S."/>
            <person name="Fitzgerald M."/>
            <person name="Haas B."/>
            <person name="Abouelleil A."/>
            <person name="Allen A.W."/>
            <person name="Alvarado L."/>
            <person name="Arachchi H.M."/>
            <person name="Berlin A.M."/>
            <person name="Chapman S.B."/>
            <person name="Gainer-Dewar J."/>
            <person name="Goldberg J."/>
            <person name="Griggs A."/>
            <person name="Gujja S."/>
            <person name="Hansen M."/>
            <person name="Howarth C."/>
            <person name="Imamovic A."/>
            <person name="Ireland A."/>
            <person name="Larimer J."/>
            <person name="McCowan C."/>
            <person name="Murphy C."/>
            <person name="Pearson M."/>
            <person name="Poon T.W."/>
            <person name="Priest M."/>
            <person name="Roberts A."/>
            <person name="Saif S."/>
            <person name="Shea T."/>
            <person name="Sisk P."/>
            <person name="Sykes S."/>
            <person name="Wortman J."/>
            <person name="Nusbaum C."/>
            <person name="Birren B."/>
        </authorList>
    </citation>
    <scope>NUCLEOTIDE SEQUENCE [LARGE SCALE GENOMIC DNA]</scope>
    <source>
        <strain evidence="13">ACHKN1017</strain>
    </source>
</reference>
<protein>
    <recommendedName>
        <fullName evidence="11">Choline/carnitine acyltransferase domain-containing protein</fullName>
    </recommendedName>
</protein>
<comment type="pathway">
    <text evidence="1">Lipid metabolism; fatty acid beta-oxidation.</text>
</comment>
<keyword evidence="7" id="KW-0012">Acyltransferase</keyword>
<dbReference type="InterPro" id="IPR042231">
    <property type="entry name" value="Cho/carn_acyl_trans_2"/>
</dbReference>
<dbReference type="EnsemblMetazoa" id="ACHR006706-RA">
    <property type="protein sequence ID" value="ACHR006706-PA"/>
    <property type="gene ID" value="ACHR006706"/>
</dbReference>
<evidence type="ECO:0000256" key="2">
    <source>
        <dbReference type="ARBA" id="ARBA00005232"/>
    </source>
</evidence>
<name>A0A182K7H1_9DIPT</name>
<evidence type="ECO:0000256" key="4">
    <source>
        <dbReference type="ARBA" id="ARBA00022679"/>
    </source>
</evidence>
<comment type="similarity">
    <text evidence="2">Belongs to the carnitine/choline acetyltransferase family.</text>
</comment>
<dbReference type="InterPro" id="IPR023213">
    <property type="entry name" value="CAT-like_dom_sf"/>
</dbReference>
<accession>A0A182K7H1</accession>
<dbReference type="Gene3D" id="3.30.559.10">
    <property type="entry name" value="Chloramphenicol acetyltransferase-like domain"/>
    <property type="match status" value="1"/>
</dbReference>
<proteinExistence type="inferred from homology"/>